<accession>A0AA37HNA9</accession>
<dbReference type="RefSeq" id="WP_238301646.1">
    <property type="nucleotide sequence ID" value="NZ_BPQM01000025.1"/>
</dbReference>
<dbReference type="AlphaFoldDB" id="A0AA37HNA9"/>
<dbReference type="Proteomes" id="UP001055108">
    <property type="component" value="Unassembled WGS sequence"/>
</dbReference>
<evidence type="ECO:0000313" key="2">
    <source>
        <dbReference type="EMBL" id="GJD77917.1"/>
    </source>
</evidence>
<name>A0AA37HNA9_9HYPH</name>
<proteinExistence type="predicted"/>
<protein>
    <submittedName>
        <fullName evidence="2">Uncharacterized protein</fullName>
    </submittedName>
</protein>
<sequence length="89" mass="9027">MPHQIIGLAAISLTVAVLLRGWGVSHRTAFLLGGLGLAATALIALGDTGPRVEPGLTGPSETETMRPLQSVVVPQRPGGATAGVDAFFP</sequence>
<dbReference type="EMBL" id="BPQM01000025">
    <property type="protein sequence ID" value="GJD77917.1"/>
    <property type="molecule type" value="Genomic_DNA"/>
</dbReference>
<feature type="transmembrane region" description="Helical" evidence="1">
    <location>
        <begin position="29"/>
        <end position="46"/>
    </location>
</feature>
<keyword evidence="1" id="KW-0472">Membrane</keyword>
<evidence type="ECO:0000313" key="3">
    <source>
        <dbReference type="Proteomes" id="UP001055108"/>
    </source>
</evidence>
<reference evidence="2" key="2">
    <citation type="submission" date="2021-08" db="EMBL/GenBank/DDBJ databases">
        <authorList>
            <person name="Tani A."/>
            <person name="Ola A."/>
            <person name="Ogura Y."/>
            <person name="Katsura K."/>
            <person name="Hayashi T."/>
        </authorList>
    </citation>
    <scope>NUCLEOTIDE SEQUENCE</scope>
    <source>
        <strain evidence="2">NBRC 103626</strain>
    </source>
</reference>
<evidence type="ECO:0000256" key="1">
    <source>
        <dbReference type="SAM" id="Phobius"/>
    </source>
</evidence>
<comment type="caution">
    <text evidence="2">The sequence shown here is derived from an EMBL/GenBank/DDBJ whole genome shotgun (WGS) entry which is preliminary data.</text>
</comment>
<keyword evidence="1" id="KW-0812">Transmembrane</keyword>
<feature type="transmembrane region" description="Helical" evidence="1">
    <location>
        <begin position="5"/>
        <end position="23"/>
    </location>
</feature>
<gene>
    <name evidence="2" type="ORF">NBEOAGPD_1129</name>
</gene>
<reference evidence="2" key="1">
    <citation type="journal article" date="2016" name="Front. Microbiol.">
        <title>Genome Sequence of the Piezophilic, Mesophilic Sulfate-Reducing Bacterium Desulfovibrio indicus J2T.</title>
        <authorList>
            <person name="Cao J."/>
            <person name="Maignien L."/>
            <person name="Shao Z."/>
            <person name="Alain K."/>
            <person name="Jebbar M."/>
        </authorList>
    </citation>
    <scope>NUCLEOTIDE SEQUENCE</scope>
    <source>
        <strain evidence="2">NBRC 103626</strain>
    </source>
</reference>
<keyword evidence="1" id="KW-1133">Transmembrane helix</keyword>
<organism evidence="2 3">
    <name type="scientific">Methylobacterium gregans</name>
    <dbReference type="NCBI Taxonomy" id="374424"/>
    <lineage>
        <taxon>Bacteria</taxon>
        <taxon>Pseudomonadati</taxon>
        <taxon>Pseudomonadota</taxon>
        <taxon>Alphaproteobacteria</taxon>
        <taxon>Hyphomicrobiales</taxon>
        <taxon>Methylobacteriaceae</taxon>
        <taxon>Methylobacterium</taxon>
    </lineage>
</organism>
<keyword evidence="3" id="KW-1185">Reference proteome</keyword>